<dbReference type="AlphaFoldDB" id="A0A6B3TM31"/>
<name>A0A6B3TM31_9BACI</name>
<dbReference type="Proteomes" id="UP000481621">
    <property type="component" value="Unassembled WGS sequence"/>
</dbReference>
<dbReference type="EMBL" id="JAAIUV010000003">
    <property type="protein sequence ID" value="NEX77943.1"/>
    <property type="molecule type" value="Genomic_DNA"/>
</dbReference>
<sequence>MGKVIIDETTQEMANFFLEHVFDNLSKIMNGPMLYHYTSMEALNNILDREKCIWVTRVDFMNDYKEISYVNEIVQKVIVDVEDSKEKETFISLYKDFASTEGYYKDLNIFAFSLTENPDSLVLWNNYGMNEGCNIGIDGKKFFGQSFNSQFTFVGRVIYSEEKQKAIVKKVIEKLLHLARDSQLSEERFSQALLFTFGTLGCFIKHPAFASEEEYRFIYIPKSNESIHFRVSRGAFIPFIKVPVYEYDEQSGEKRLLIREITIGPRTKLDIVRSGLEFYLTVKKLEGIELRTSNAPLRF</sequence>
<reference evidence="1" key="1">
    <citation type="submission" date="2020-02" db="EMBL/GenBank/DDBJ databases">
        <title>Bacillus sedimentmangrovi sp. nov., isolated from sediment of the mangrove ecosystem.</title>
        <authorList>
            <person name="Liu G."/>
        </authorList>
    </citation>
    <scope>NUCLEOTIDE SEQUENCE [LARGE SCALE GENOMIC DNA]</scope>
    <source>
        <strain evidence="1">SgZ-7</strain>
    </source>
</reference>
<evidence type="ECO:0000313" key="1">
    <source>
        <dbReference type="EMBL" id="NEX77943.1"/>
    </source>
</evidence>
<organism evidence="1 2">
    <name type="scientific">Neobacillus thermocopriae</name>
    <dbReference type="NCBI Taxonomy" id="1215031"/>
    <lineage>
        <taxon>Bacteria</taxon>
        <taxon>Bacillati</taxon>
        <taxon>Bacillota</taxon>
        <taxon>Bacilli</taxon>
        <taxon>Bacillales</taxon>
        <taxon>Bacillaceae</taxon>
        <taxon>Neobacillus</taxon>
    </lineage>
</organism>
<accession>A0A6B3TM31</accession>
<dbReference type="Pfam" id="PF11185">
    <property type="entry name" value="DUF2971"/>
    <property type="match status" value="1"/>
</dbReference>
<protein>
    <submittedName>
        <fullName evidence="1">DUF2971 domain-containing protein</fullName>
    </submittedName>
</protein>
<dbReference type="InterPro" id="IPR021352">
    <property type="entry name" value="DUF2971"/>
</dbReference>
<keyword evidence="2" id="KW-1185">Reference proteome</keyword>
<evidence type="ECO:0000313" key="2">
    <source>
        <dbReference type="Proteomes" id="UP000481621"/>
    </source>
</evidence>
<comment type="caution">
    <text evidence="1">The sequence shown here is derived from an EMBL/GenBank/DDBJ whole genome shotgun (WGS) entry which is preliminary data.</text>
</comment>
<gene>
    <name evidence="1" type="ORF">G4Z05_03440</name>
</gene>
<dbReference type="RefSeq" id="WP_163250477.1">
    <property type="nucleotide sequence ID" value="NZ_JAAIUV010000003.1"/>
</dbReference>
<proteinExistence type="predicted"/>